<dbReference type="Proteomes" id="UP000290568">
    <property type="component" value="Chromosome"/>
</dbReference>
<dbReference type="SUPFAM" id="SSF53098">
    <property type="entry name" value="Ribonuclease H-like"/>
    <property type="match status" value="1"/>
</dbReference>
<dbReference type="PANTHER" id="PTHR34614">
    <property type="match status" value="1"/>
</dbReference>
<dbReference type="InterPro" id="IPR012337">
    <property type="entry name" value="RNaseH-like_sf"/>
</dbReference>
<keyword evidence="1" id="KW-0812">Transmembrane</keyword>
<evidence type="ECO:0000313" key="4">
    <source>
        <dbReference type="Proteomes" id="UP000290568"/>
    </source>
</evidence>
<reference evidence="3 4" key="1">
    <citation type="submission" date="2019-01" db="EMBL/GenBank/DDBJ databases">
        <authorList>
            <consortium name="Pathogen Informatics"/>
        </authorList>
    </citation>
    <scope>NUCLEOTIDE SEQUENCE [LARGE SCALE GENOMIC DNA]</scope>
    <source>
        <strain evidence="3 4">NCTC10183</strain>
    </source>
</reference>
<name>A0A449A322_9BACT</name>
<keyword evidence="1" id="KW-0472">Membrane</keyword>
<sequence>MIETNILDLSAEKANEIYRQQRKIEEGFRVLKSSLEIGPIFVHKEEHILTHVFLCFLSLVVLKYSIFKLKKLYETNGEIQKISINKFIDGLKLITVTQKIVNDEVVS</sequence>
<dbReference type="PANTHER" id="PTHR34614:SF2">
    <property type="entry name" value="TRANSPOSASE IS4-LIKE DOMAIN-CONTAINING PROTEIN"/>
    <property type="match status" value="1"/>
</dbReference>
<dbReference type="GO" id="GO:0003677">
    <property type="term" value="F:DNA binding"/>
    <property type="evidence" value="ECO:0007669"/>
    <property type="project" value="InterPro"/>
</dbReference>
<protein>
    <submittedName>
        <fullName evidence="3">Transposase</fullName>
    </submittedName>
</protein>
<keyword evidence="4" id="KW-1185">Reference proteome</keyword>
<feature type="domain" description="Transposase IS4-like" evidence="2">
    <location>
        <begin position="3"/>
        <end position="60"/>
    </location>
</feature>
<dbReference type="GO" id="GO:0004803">
    <property type="term" value="F:transposase activity"/>
    <property type="evidence" value="ECO:0007669"/>
    <property type="project" value="InterPro"/>
</dbReference>
<keyword evidence="1" id="KW-1133">Transmembrane helix</keyword>
<dbReference type="AlphaFoldDB" id="A0A449A322"/>
<evidence type="ECO:0000256" key="1">
    <source>
        <dbReference type="SAM" id="Phobius"/>
    </source>
</evidence>
<gene>
    <name evidence="3" type="ORF">NCTC10183_00405</name>
</gene>
<proteinExistence type="predicted"/>
<organism evidence="3 4">
    <name type="scientific">Mycoplasmopsis gallinacea</name>
    <dbReference type="NCBI Taxonomy" id="29556"/>
    <lineage>
        <taxon>Bacteria</taxon>
        <taxon>Bacillati</taxon>
        <taxon>Mycoplasmatota</taxon>
        <taxon>Mycoplasmoidales</taxon>
        <taxon>Metamycoplasmataceae</taxon>
        <taxon>Mycoplasmopsis</taxon>
    </lineage>
</organism>
<accession>A0A449A322</accession>
<dbReference type="Pfam" id="PF01609">
    <property type="entry name" value="DDE_Tnp_1"/>
    <property type="match status" value="1"/>
</dbReference>
<evidence type="ECO:0000259" key="2">
    <source>
        <dbReference type="Pfam" id="PF01609"/>
    </source>
</evidence>
<dbReference type="EMBL" id="LR214950">
    <property type="protein sequence ID" value="VEU58637.1"/>
    <property type="molecule type" value="Genomic_DNA"/>
</dbReference>
<evidence type="ECO:0000313" key="3">
    <source>
        <dbReference type="EMBL" id="VEU58637.1"/>
    </source>
</evidence>
<feature type="transmembrane region" description="Helical" evidence="1">
    <location>
        <begin position="48"/>
        <end position="66"/>
    </location>
</feature>
<dbReference type="InterPro" id="IPR002559">
    <property type="entry name" value="Transposase_11"/>
</dbReference>
<dbReference type="GO" id="GO:0006313">
    <property type="term" value="P:DNA transposition"/>
    <property type="evidence" value="ECO:0007669"/>
    <property type="project" value="InterPro"/>
</dbReference>